<dbReference type="InterPro" id="IPR012675">
    <property type="entry name" value="Beta-grasp_dom_sf"/>
</dbReference>
<protein>
    <submittedName>
        <fullName evidence="7">Aerobic-type carbon monoxide dehydrogenase, small subunit, CoxS/CutS family</fullName>
    </submittedName>
</protein>
<accession>A0A1H0BUS5</accession>
<evidence type="ECO:0000313" key="8">
    <source>
        <dbReference type="Proteomes" id="UP000198793"/>
    </source>
</evidence>
<gene>
    <name evidence="7" type="ORF">SAMN05192530_1018</name>
</gene>
<dbReference type="PROSITE" id="PS00197">
    <property type="entry name" value="2FE2S_FER_1"/>
    <property type="match status" value="1"/>
</dbReference>
<evidence type="ECO:0000256" key="4">
    <source>
        <dbReference type="ARBA" id="ARBA00023004"/>
    </source>
</evidence>
<evidence type="ECO:0000313" key="7">
    <source>
        <dbReference type="EMBL" id="SDN49327.1"/>
    </source>
</evidence>
<reference evidence="7 8" key="1">
    <citation type="submission" date="2016-10" db="EMBL/GenBank/DDBJ databases">
        <authorList>
            <person name="de Groot N.N."/>
        </authorList>
    </citation>
    <scope>NUCLEOTIDE SEQUENCE [LARGE SCALE GENOMIC DNA]</scope>
    <source>
        <strain evidence="8">L7-484,KACC 16230,DSM 25025</strain>
    </source>
</reference>
<organism evidence="7 8">
    <name type="scientific">Aureimonas jatrophae</name>
    <dbReference type="NCBI Taxonomy" id="1166073"/>
    <lineage>
        <taxon>Bacteria</taxon>
        <taxon>Pseudomonadati</taxon>
        <taxon>Pseudomonadota</taxon>
        <taxon>Alphaproteobacteria</taxon>
        <taxon>Hyphomicrobiales</taxon>
        <taxon>Aurantimonadaceae</taxon>
        <taxon>Aureimonas</taxon>
    </lineage>
</organism>
<dbReference type="InterPro" id="IPR036884">
    <property type="entry name" value="2Fe-2S-bd_dom_sf"/>
</dbReference>
<dbReference type="PANTHER" id="PTHR44379">
    <property type="entry name" value="OXIDOREDUCTASE WITH IRON-SULFUR SUBUNIT"/>
    <property type="match status" value="1"/>
</dbReference>
<dbReference type="SUPFAM" id="SSF47741">
    <property type="entry name" value="CO dehydrogenase ISP C-domain like"/>
    <property type="match status" value="1"/>
</dbReference>
<dbReference type="Pfam" id="PF00111">
    <property type="entry name" value="Fer2"/>
    <property type="match status" value="1"/>
</dbReference>
<dbReference type="GO" id="GO:0051537">
    <property type="term" value="F:2 iron, 2 sulfur cluster binding"/>
    <property type="evidence" value="ECO:0007669"/>
    <property type="project" value="UniProtKB-KW"/>
</dbReference>
<dbReference type="PANTHER" id="PTHR44379:SF6">
    <property type="entry name" value="BLR6046 PROTEIN"/>
    <property type="match status" value="1"/>
</dbReference>
<feature type="domain" description="2Fe-2S ferredoxin-type" evidence="6">
    <location>
        <begin position="1"/>
        <end position="76"/>
    </location>
</feature>
<name>A0A1H0BUS5_9HYPH</name>
<evidence type="ECO:0000256" key="1">
    <source>
        <dbReference type="ARBA" id="ARBA00022714"/>
    </source>
</evidence>
<dbReference type="Gene3D" id="1.10.150.120">
    <property type="entry name" value="[2Fe-2S]-binding domain"/>
    <property type="match status" value="1"/>
</dbReference>
<dbReference type="InterPro" id="IPR002888">
    <property type="entry name" value="2Fe-2S-bd"/>
</dbReference>
<evidence type="ECO:0000259" key="6">
    <source>
        <dbReference type="PROSITE" id="PS51085"/>
    </source>
</evidence>
<keyword evidence="8" id="KW-1185">Reference proteome</keyword>
<proteinExistence type="predicted"/>
<dbReference type="Pfam" id="PF01799">
    <property type="entry name" value="Fer2_2"/>
    <property type="match status" value="1"/>
</dbReference>
<dbReference type="RefSeq" id="WP_090667102.1">
    <property type="nucleotide sequence ID" value="NZ_FNIT01000001.1"/>
</dbReference>
<dbReference type="EMBL" id="FNIT01000001">
    <property type="protein sequence ID" value="SDN49327.1"/>
    <property type="molecule type" value="Genomic_DNA"/>
</dbReference>
<dbReference type="InterPro" id="IPR036010">
    <property type="entry name" value="2Fe-2S_ferredoxin-like_sf"/>
</dbReference>
<dbReference type="GO" id="GO:0016491">
    <property type="term" value="F:oxidoreductase activity"/>
    <property type="evidence" value="ECO:0007669"/>
    <property type="project" value="UniProtKB-KW"/>
</dbReference>
<dbReference type="CDD" id="cd00207">
    <property type="entry name" value="fer2"/>
    <property type="match status" value="1"/>
</dbReference>
<dbReference type="SUPFAM" id="SSF54292">
    <property type="entry name" value="2Fe-2S ferredoxin-like"/>
    <property type="match status" value="1"/>
</dbReference>
<evidence type="ECO:0000256" key="5">
    <source>
        <dbReference type="ARBA" id="ARBA00023014"/>
    </source>
</evidence>
<sequence>MLRINVNGRWHETDADPATPLLYLLRGELGLNGAKYGCGLGQCGSCAVLYENKRAFSCLLPIAAIEGREIVTLEGLGTVDAPGRVQAAFLNEQAAQCGYCIPGMIVAVEGLLRADPDPDEAAIRRALEPHLCRCGTHERILRAARRAAGRPEQTLAQQDTP</sequence>
<dbReference type="AlphaFoldDB" id="A0A1H0BUS5"/>
<keyword evidence="5" id="KW-0411">Iron-sulfur</keyword>
<dbReference type="PROSITE" id="PS51085">
    <property type="entry name" value="2FE2S_FER_2"/>
    <property type="match status" value="1"/>
</dbReference>
<dbReference type="OrthoDB" id="7915399at2"/>
<keyword evidence="1" id="KW-0001">2Fe-2S</keyword>
<dbReference type="InterPro" id="IPR006058">
    <property type="entry name" value="2Fe2S_fd_BS"/>
</dbReference>
<dbReference type="InterPro" id="IPR051452">
    <property type="entry name" value="Diverse_Oxidoreductases"/>
</dbReference>
<evidence type="ECO:0000256" key="2">
    <source>
        <dbReference type="ARBA" id="ARBA00022723"/>
    </source>
</evidence>
<keyword evidence="2" id="KW-0479">Metal-binding</keyword>
<keyword evidence="3" id="KW-0560">Oxidoreductase</keyword>
<dbReference type="InterPro" id="IPR001041">
    <property type="entry name" value="2Fe-2S_ferredoxin-type"/>
</dbReference>
<dbReference type="Proteomes" id="UP000198793">
    <property type="component" value="Unassembled WGS sequence"/>
</dbReference>
<dbReference type="GO" id="GO:0046872">
    <property type="term" value="F:metal ion binding"/>
    <property type="evidence" value="ECO:0007669"/>
    <property type="project" value="UniProtKB-KW"/>
</dbReference>
<evidence type="ECO:0000256" key="3">
    <source>
        <dbReference type="ARBA" id="ARBA00023002"/>
    </source>
</evidence>
<dbReference type="Gene3D" id="3.10.20.30">
    <property type="match status" value="1"/>
</dbReference>
<dbReference type="STRING" id="1166073.SAMN05192530_1018"/>
<keyword evidence="4" id="KW-0408">Iron</keyword>